<dbReference type="Gene3D" id="1.10.340.30">
    <property type="entry name" value="Hypothetical protein, domain 2"/>
    <property type="match status" value="1"/>
</dbReference>
<dbReference type="GO" id="GO:0008725">
    <property type="term" value="F:DNA-3-methyladenine glycosylase activity"/>
    <property type="evidence" value="ECO:0007669"/>
    <property type="project" value="UniProtKB-EC"/>
</dbReference>
<proteinExistence type="predicted"/>
<dbReference type="AlphaFoldDB" id="A0A8J3IVP1"/>
<dbReference type="InterPro" id="IPR004597">
    <property type="entry name" value="Tag"/>
</dbReference>
<dbReference type="InterPro" id="IPR005019">
    <property type="entry name" value="Adenine_glyco"/>
</dbReference>
<accession>A0A8J3IVP1</accession>
<dbReference type="FunFam" id="1.10.340.30:FF:000009">
    <property type="entry name" value="DNA-3-methyladenine glycosylase I"/>
    <property type="match status" value="1"/>
</dbReference>
<comment type="caution">
    <text evidence="10">The sequence shown here is derived from an EMBL/GenBank/DDBJ whole genome shotgun (WGS) entry which is preliminary data.</text>
</comment>
<dbReference type="GO" id="GO:0046872">
    <property type="term" value="F:metal ion binding"/>
    <property type="evidence" value="ECO:0007669"/>
    <property type="project" value="UniProtKB-KW"/>
</dbReference>
<keyword evidence="1 9" id="KW-0479">Metal-binding</keyword>
<reference evidence="10" key="1">
    <citation type="submission" date="2020-10" db="EMBL/GenBank/DDBJ databases">
        <title>Taxonomic study of unclassified bacteria belonging to the class Ktedonobacteria.</title>
        <authorList>
            <person name="Yabe S."/>
            <person name="Wang C.M."/>
            <person name="Zheng Y."/>
            <person name="Sakai Y."/>
            <person name="Cavaletti L."/>
            <person name="Monciardini P."/>
            <person name="Donadio S."/>
        </authorList>
    </citation>
    <scope>NUCLEOTIDE SEQUENCE</scope>
    <source>
        <strain evidence="10">ID150040</strain>
    </source>
</reference>
<dbReference type="InterPro" id="IPR052891">
    <property type="entry name" value="DNA-3mA_glycosylase"/>
</dbReference>
<feature type="binding site" evidence="9">
    <location>
        <position position="180"/>
    </location>
    <ligand>
        <name>Zn(2+)</name>
        <dbReference type="ChEBI" id="CHEBI:29105"/>
    </ligand>
</feature>
<evidence type="ECO:0000313" key="11">
    <source>
        <dbReference type="Proteomes" id="UP000597444"/>
    </source>
</evidence>
<dbReference type="EC" id="3.2.2.20" evidence="8"/>
<evidence type="ECO:0000256" key="2">
    <source>
        <dbReference type="ARBA" id="ARBA00022763"/>
    </source>
</evidence>
<dbReference type="Pfam" id="PF03352">
    <property type="entry name" value="Adenine_glyco"/>
    <property type="match status" value="1"/>
</dbReference>
<organism evidence="10 11">
    <name type="scientific">Reticulibacter mediterranei</name>
    <dbReference type="NCBI Taxonomy" id="2778369"/>
    <lineage>
        <taxon>Bacteria</taxon>
        <taxon>Bacillati</taxon>
        <taxon>Chloroflexota</taxon>
        <taxon>Ktedonobacteria</taxon>
        <taxon>Ktedonobacterales</taxon>
        <taxon>Reticulibacteraceae</taxon>
        <taxon>Reticulibacter</taxon>
    </lineage>
</organism>
<evidence type="ECO:0000256" key="1">
    <source>
        <dbReference type="ARBA" id="ARBA00022723"/>
    </source>
</evidence>
<evidence type="ECO:0000256" key="8">
    <source>
        <dbReference type="ARBA" id="ARBA00066766"/>
    </source>
</evidence>
<dbReference type="NCBIfam" id="TIGR00624">
    <property type="entry name" value="tag"/>
    <property type="match status" value="1"/>
</dbReference>
<keyword evidence="2" id="KW-0227">DNA damage</keyword>
<evidence type="ECO:0000256" key="3">
    <source>
        <dbReference type="ARBA" id="ARBA00022801"/>
    </source>
</evidence>
<evidence type="ECO:0000256" key="6">
    <source>
        <dbReference type="ARBA" id="ARBA00052558"/>
    </source>
</evidence>
<evidence type="ECO:0000256" key="5">
    <source>
        <dbReference type="ARBA" id="ARBA00023204"/>
    </source>
</evidence>
<dbReference type="GO" id="GO:0006284">
    <property type="term" value="P:base-excision repair"/>
    <property type="evidence" value="ECO:0007669"/>
    <property type="project" value="InterPro"/>
</dbReference>
<keyword evidence="4 9" id="KW-0862">Zinc</keyword>
<keyword evidence="11" id="KW-1185">Reference proteome</keyword>
<protein>
    <recommendedName>
        <fullName evidence="8">DNA-3-methyladenine glycosylase I</fullName>
        <ecNumber evidence="8">3.2.2.20</ecNumber>
    </recommendedName>
</protein>
<feature type="binding site" evidence="9">
    <location>
        <position position="176"/>
    </location>
    <ligand>
        <name>Zn(2+)</name>
        <dbReference type="ChEBI" id="CHEBI:29105"/>
    </ligand>
</feature>
<dbReference type="PANTHER" id="PTHR30037">
    <property type="entry name" value="DNA-3-METHYLADENINE GLYCOSYLASE 1"/>
    <property type="match status" value="1"/>
</dbReference>
<keyword evidence="3" id="KW-0378">Hydrolase</keyword>
<name>A0A8J3IVP1_9CHLR</name>
<keyword evidence="5" id="KW-0234">DNA repair</keyword>
<comment type="function">
    <text evidence="7">Hydrolysis of the deoxyribose N-glycosidic bond to excise 3-methyladenine from the damaged DNA polymer formed by alkylation lesions.</text>
</comment>
<evidence type="ECO:0000256" key="9">
    <source>
        <dbReference type="PIRSR" id="PIRSR604597-1"/>
    </source>
</evidence>
<dbReference type="Proteomes" id="UP000597444">
    <property type="component" value="Unassembled WGS sequence"/>
</dbReference>
<feature type="binding site" evidence="9">
    <location>
        <position position="5"/>
    </location>
    <ligand>
        <name>Zn(2+)</name>
        <dbReference type="ChEBI" id="CHEBI:29105"/>
    </ligand>
</feature>
<gene>
    <name evidence="10" type="primary">tag</name>
    <name evidence="10" type="ORF">KSF_077280</name>
</gene>
<comment type="catalytic activity">
    <reaction evidence="6">
        <text>Hydrolysis of alkylated DNA, releasing 3-methyladenine.</text>
        <dbReference type="EC" id="3.2.2.20"/>
    </reaction>
</comment>
<evidence type="ECO:0000256" key="4">
    <source>
        <dbReference type="ARBA" id="ARBA00022833"/>
    </source>
</evidence>
<dbReference type="PANTHER" id="PTHR30037:SF4">
    <property type="entry name" value="DNA-3-METHYLADENINE GLYCOSYLASE I"/>
    <property type="match status" value="1"/>
</dbReference>
<evidence type="ECO:0000313" key="10">
    <source>
        <dbReference type="EMBL" id="GHO97680.1"/>
    </source>
</evidence>
<dbReference type="RefSeq" id="WP_373324738.1">
    <property type="nucleotide sequence ID" value="NZ_BNJK01000002.1"/>
</dbReference>
<dbReference type="InterPro" id="IPR011257">
    <property type="entry name" value="DNA_glycosylase"/>
</dbReference>
<dbReference type="SUPFAM" id="SSF48150">
    <property type="entry name" value="DNA-glycosylase"/>
    <property type="match status" value="1"/>
</dbReference>
<sequence length="198" mass="22798">MPQRCSWSTGSQLYLDYHDVEWGVPLHDDQRLFEMLVLEGAQAGLSWSTILNKRAGYRQAFDGFDAEKVARYDEQKVQELLSNAGIIRNRLKIQAAIQNAQLFLQMRERYGSFDTFLWQFVDGKPIQNHRETLQEVPASTKESDAMSKALKKLGFRFVGTTICYAFMQATGMVNDHVTTCFRWDEIRTLNAERSSSIL</sequence>
<dbReference type="EMBL" id="BNJK01000002">
    <property type="protein sequence ID" value="GHO97680.1"/>
    <property type="molecule type" value="Genomic_DNA"/>
</dbReference>
<feature type="binding site" evidence="9">
    <location>
        <position position="18"/>
    </location>
    <ligand>
        <name>Zn(2+)</name>
        <dbReference type="ChEBI" id="CHEBI:29105"/>
    </ligand>
</feature>
<evidence type="ECO:0000256" key="7">
    <source>
        <dbReference type="ARBA" id="ARBA00057608"/>
    </source>
</evidence>